<dbReference type="EnsemblFungi" id="CEF76221">
    <property type="protein sequence ID" value="CEF76221"/>
    <property type="gene ID" value="FGRRES_07987"/>
</dbReference>
<evidence type="ECO:0000313" key="6">
    <source>
        <dbReference type="EnsemblFungi" id="CEF76221"/>
    </source>
</evidence>
<name>I1RUT2_GIBZE</name>
<keyword evidence="4" id="KW-0560">Oxidoreductase</keyword>
<gene>
    <name evidence="6" type="primary">FG07987.1</name>
    <name evidence="5" type="ORF">FGRAMPH1_01T08837</name>
</gene>
<evidence type="ECO:0000256" key="4">
    <source>
        <dbReference type="ARBA" id="ARBA00023002"/>
    </source>
</evidence>
<dbReference type="InParanoid" id="I1RUT2"/>
<keyword evidence="3" id="KW-0862">Zinc</keyword>
<dbReference type="EMBL" id="HG970333">
    <property type="protein sequence ID" value="CEF76221.1"/>
    <property type="molecule type" value="Genomic_DNA"/>
</dbReference>
<accession>A0A098DE45</accession>
<dbReference type="eggNOG" id="KOG0023">
    <property type="taxonomic scope" value="Eukaryota"/>
</dbReference>
<dbReference type="InterPro" id="IPR036291">
    <property type="entry name" value="NAD(P)-bd_dom_sf"/>
</dbReference>
<dbReference type="AlphaFoldDB" id="I1RUT2"/>
<dbReference type="SUPFAM" id="SSF51735">
    <property type="entry name" value="NAD(P)-binding Rossmann-fold domains"/>
    <property type="match status" value="1"/>
</dbReference>
<dbReference type="GO" id="GO:0005737">
    <property type="term" value="C:cytoplasm"/>
    <property type="evidence" value="ECO:0007669"/>
    <property type="project" value="TreeGrafter"/>
</dbReference>
<keyword evidence="2" id="KW-0479">Metal-binding</keyword>
<comment type="cofactor">
    <cofactor evidence="1">
        <name>Zn(2+)</name>
        <dbReference type="ChEBI" id="CHEBI:29105"/>
    </cofactor>
</comment>
<dbReference type="OrthoDB" id="1879366at2759"/>
<accession>I1RUT2</accession>
<dbReference type="HOGENOM" id="CLU_1768232_0_0_1"/>
<evidence type="ECO:0000256" key="2">
    <source>
        <dbReference type="ARBA" id="ARBA00022723"/>
    </source>
</evidence>
<dbReference type="Gene3D" id="3.40.50.720">
    <property type="entry name" value="NAD(P)-binding Rossmann-like Domain"/>
    <property type="match status" value="1"/>
</dbReference>
<dbReference type="GO" id="GO:0046872">
    <property type="term" value="F:metal ion binding"/>
    <property type="evidence" value="ECO:0007669"/>
    <property type="project" value="UniProtKB-KW"/>
</dbReference>
<dbReference type="Proteomes" id="UP000070720">
    <property type="component" value="Chromosome 2"/>
</dbReference>
<dbReference type="PANTHER" id="PTHR42940">
    <property type="entry name" value="ALCOHOL DEHYDROGENASE 1-RELATED"/>
    <property type="match status" value="1"/>
</dbReference>
<evidence type="ECO:0000313" key="5">
    <source>
        <dbReference type="EMBL" id="CEF76221.1"/>
    </source>
</evidence>
<keyword evidence="7" id="KW-1185">Reference proteome</keyword>
<evidence type="ECO:0000256" key="3">
    <source>
        <dbReference type="ARBA" id="ARBA00022833"/>
    </source>
</evidence>
<dbReference type="GO" id="GO:0004022">
    <property type="term" value="F:alcohol dehydrogenase (NAD+) activity"/>
    <property type="evidence" value="ECO:0007669"/>
    <property type="project" value="TreeGrafter"/>
</dbReference>
<reference evidence="6 7" key="2">
    <citation type="journal article" date="2010" name="Nature">
        <title>Comparative genomics reveals mobile pathogenicity chromosomes in Fusarium.</title>
        <authorList>
            <person name="Ma L.J."/>
            <person name="van der Does H.C."/>
            <person name="Borkovich K.A."/>
            <person name="Coleman J.J."/>
            <person name="Daboussi M.J."/>
            <person name="Di Pietro A."/>
            <person name="Dufresne M."/>
            <person name="Freitag M."/>
            <person name="Grabherr M."/>
            <person name="Henrissat B."/>
            <person name="Houterman P.M."/>
            <person name="Kang S."/>
            <person name="Shim W.B."/>
            <person name="Woloshuk C."/>
            <person name="Xie X."/>
            <person name="Xu J.R."/>
            <person name="Antoniw J."/>
            <person name="Baker S.E."/>
            <person name="Bluhm B.H."/>
            <person name="Breakspear A."/>
            <person name="Brown D.W."/>
            <person name="Butchko R.A."/>
            <person name="Chapman S."/>
            <person name="Coulson R."/>
            <person name="Coutinho P.M."/>
            <person name="Danchin E.G."/>
            <person name="Diener A."/>
            <person name="Gale L.R."/>
            <person name="Gardiner D.M."/>
            <person name="Goff S."/>
            <person name="Hammond-Kosack K.E."/>
            <person name="Hilburn K."/>
            <person name="Hua-Van A."/>
            <person name="Jonkers W."/>
            <person name="Kazan K."/>
            <person name="Kodira C.D."/>
            <person name="Koehrsen M."/>
            <person name="Kumar L."/>
            <person name="Lee Y.H."/>
            <person name="Li L."/>
            <person name="Manners J.M."/>
            <person name="Miranda-Saavedra D."/>
            <person name="Mukherjee M."/>
            <person name="Park G."/>
            <person name="Park J."/>
            <person name="Park S.Y."/>
            <person name="Proctor R.H."/>
            <person name="Regev A."/>
            <person name="Ruiz-Roldan M.C."/>
            <person name="Sain D."/>
            <person name="Sakthikumar S."/>
            <person name="Sykes S."/>
            <person name="Schwartz D.C."/>
            <person name="Turgeon B.G."/>
            <person name="Wapinski I."/>
            <person name="Yoder O."/>
            <person name="Young S."/>
            <person name="Zeng Q."/>
            <person name="Zhou S."/>
            <person name="Galagan J."/>
            <person name="Cuomo C.A."/>
            <person name="Kistler H.C."/>
            <person name="Rep M."/>
        </authorList>
    </citation>
    <scope>GENOME REANNOTATION</scope>
    <source>
        <strain evidence="7">ATCC MYA-4620 / CBS 123657 / FGSC 9075 / NRRL 31084 / PH-1</strain>
        <strain evidence="6">PH-1 / ATCC MYA-4620 / FGSC 9075 / NRRL 31084</strain>
    </source>
</reference>
<protein>
    <submittedName>
        <fullName evidence="5">Chromosome 2, complete genome</fullName>
    </submittedName>
</protein>
<evidence type="ECO:0000256" key="1">
    <source>
        <dbReference type="ARBA" id="ARBA00001947"/>
    </source>
</evidence>
<sequence length="147" mass="16106">MFNRWTFQQYLTVPSRYLTPILDTVSSEVYAPMLCAELTSCTALRKFTASLGDWVVVSGAGGGLGHLVTSIAARPFGHRVVGIDYASKEDVVDESRAKIFIDVVTPGYELVSEVKKVTNNLGANAVVTRTLGELTEVYKEMQNISQQ</sequence>
<evidence type="ECO:0000313" key="7">
    <source>
        <dbReference type="Proteomes" id="UP000070720"/>
    </source>
</evidence>
<dbReference type="VEuPathDB" id="FungiDB:FGRAMPH1_01G08837"/>
<reference evidence="5 7" key="3">
    <citation type="journal article" date="2015" name="BMC Genomics">
        <title>The completed genome sequence of the pathogenic ascomycete fungus Fusarium graminearum.</title>
        <authorList>
            <person name="King R."/>
            <person name="Urban M."/>
            <person name="Hammond-Kosack M.C."/>
            <person name="Hassani-Pak K."/>
            <person name="Hammond-Kosack K.E."/>
        </authorList>
    </citation>
    <scope>NUCLEOTIDE SEQUENCE [LARGE SCALE GENOMIC DNA]</scope>
    <source>
        <strain evidence="7">ATCC MYA-4620 / CBS 123657 / FGSC 9075 / NRRL 31084 / PH-1</strain>
        <strain evidence="5">PH-1</strain>
    </source>
</reference>
<reference evidence="6" key="4">
    <citation type="submission" date="2017-01" db="UniProtKB">
        <authorList>
            <consortium name="EnsemblFungi"/>
        </authorList>
    </citation>
    <scope>IDENTIFICATION</scope>
    <source>
        <strain evidence="6">PH-1 / ATCC MYA-4620 / FGSC 9075 / NRRL 31084</strain>
    </source>
</reference>
<dbReference type="RefSeq" id="XP_011320850.1">
    <property type="nucleotide sequence ID" value="XM_011322548.1"/>
</dbReference>
<dbReference type="STRING" id="229533.I1RUT2"/>
<proteinExistence type="predicted"/>
<dbReference type="PANTHER" id="PTHR42940:SF5">
    <property type="entry name" value="ALCOHOL DEHYDROGENASE 2"/>
    <property type="match status" value="1"/>
</dbReference>
<dbReference type="KEGG" id="fgr:FGSG_07987"/>
<dbReference type="Gene3D" id="3.90.180.10">
    <property type="entry name" value="Medium-chain alcohol dehydrogenases, catalytic domain"/>
    <property type="match status" value="1"/>
</dbReference>
<reference evidence="6 7" key="1">
    <citation type="journal article" date="2007" name="Science">
        <title>The Fusarium graminearum genome reveals a link between localized polymorphism and pathogen specialization.</title>
        <authorList>
            <person name="Cuomo C.A."/>
            <person name="Gueldener U."/>
            <person name="Xu J.-R."/>
            <person name="Trail F."/>
            <person name="Turgeon B.G."/>
            <person name="Di Pietro A."/>
            <person name="Walton J.D."/>
            <person name="Ma L.-J."/>
            <person name="Baker S.E."/>
            <person name="Rep M."/>
            <person name="Adam G."/>
            <person name="Antoniw J."/>
            <person name="Baldwin T."/>
            <person name="Calvo S.E."/>
            <person name="Chang Y.-L."/>
            <person name="DeCaprio D."/>
            <person name="Gale L.R."/>
            <person name="Gnerre S."/>
            <person name="Goswami R.S."/>
            <person name="Hammond-Kosack K."/>
            <person name="Harris L.J."/>
            <person name="Hilburn K."/>
            <person name="Kennell J.C."/>
            <person name="Kroken S."/>
            <person name="Magnuson J.K."/>
            <person name="Mannhaupt G."/>
            <person name="Mauceli E.W."/>
            <person name="Mewes H.-W."/>
            <person name="Mitterbauer R."/>
            <person name="Muehlbauer G."/>
            <person name="Muensterkoetter M."/>
            <person name="Nelson D."/>
            <person name="O'Donnell K."/>
            <person name="Ouellet T."/>
            <person name="Qi W."/>
            <person name="Quesneville H."/>
            <person name="Roncero M.I.G."/>
            <person name="Seong K.-Y."/>
            <person name="Tetko I.V."/>
            <person name="Urban M."/>
            <person name="Waalwijk C."/>
            <person name="Ward T.J."/>
            <person name="Yao J."/>
            <person name="Birren B.W."/>
            <person name="Kistler H.C."/>
        </authorList>
    </citation>
    <scope>NUCLEOTIDE SEQUENCE [LARGE SCALE GENOMIC DNA]</scope>
    <source>
        <strain evidence="7">ATCC MYA-4620 / CBS 123657 / FGSC 9075 / NRRL 31084 / PH-1</strain>
        <strain evidence="6">PH-1 / ATCC MYA-4620 / FGSC 9075 / NRRL 31084</strain>
    </source>
</reference>
<organism evidence="5 7">
    <name type="scientific">Gibberella zeae (strain ATCC MYA-4620 / CBS 123657 / FGSC 9075 / NRRL 31084 / PH-1)</name>
    <name type="common">Wheat head blight fungus</name>
    <name type="synonym">Fusarium graminearum</name>
    <dbReference type="NCBI Taxonomy" id="229533"/>
    <lineage>
        <taxon>Eukaryota</taxon>
        <taxon>Fungi</taxon>
        <taxon>Dikarya</taxon>
        <taxon>Ascomycota</taxon>
        <taxon>Pezizomycotina</taxon>
        <taxon>Sordariomycetes</taxon>
        <taxon>Hypocreomycetidae</taxon>
        <taxon>Hypocreales</taxon>
        <taxon>Nectriaceae</taxon>
        <taxon>Fusarium</taxon>
    </lineage>
</organism>